<accession>A0A4R2CFI8</accession>
<organism evidence="2 3">
    <name type="scientific">Shinella granuli</name>
    <dbReference type="NCBI Taxonomy" id="323621"/>
    <lineage>
        <taxon>Bacteria</taxon>
        <taxon>Pseudomonadati</taxon>
        <taxon>Pseudomonadota</taxon>
        <taxon>Alphaproteobacteria</taxon>
        <taxon>Hyphomicrobiales</taxon>
        <taxon>Rhizobiaceae</taxon>
        <taxon>Shinella</taxon>
    </lineage>
</organism>
<dbReference type="PROSITE" id="PS51977">
    <property type="entry name" value="WGR"/>
    <property type="match status" value="1"/>
</dbReference>
<evidence type="ECO:0000313" key="3">
    <source>
        <dbReference type="Proteomes" id="UP000295351"/>
    </source>
</evidence>
<keyword evidence="2" id="KW-0238">DNA-binding</keyword>
<name>A0A4R2CFI8_SHIGR</name>
<protein>
    <submittedName>
        <fullName evidence="2">Putative DNA-binding WGR domain protein</fullName>
    </submittedName>
</protein>
<proteinExistence type="predicted"/>
<dbReference type="InterPro" id="IPR049809">
    <property type="entry name" value="YehF/YfeS-like_WGR"/>
</dbReference>
<dbReference type="Proteomes" id="UP000295351">
    <property type="component" value="Unassembled WGS sequence"/>
</dbReference>
<sequence length="92" mass="10700">MIRRFGRLVSMSTLPSLPAYRFRRIDAMRNMARFYMLSLEPTLFGEVAVLRHWGRIGTRGRQALSLYPTLAEAETVLARQVALRRRRGYVEA</sequence>
<feature type="domain" description="WGR" evidence="1">
    <location>
        <begin position="16"/>
        <end position="92"/>
    </location>
</feature>
<dbReference type="Pfam" id="PF05406">
    <property type="entry name" value="WGR"/>
    <property type="match status" value="1"/>
</dbReference>
<dbReference type="AlphaFoldDB" id="A0A4R2CFI8"/>
<reference evidence="2 3" key="1">
    <citation type="submission" date="2019-03" db="EMBL/GenBank/DDBJ databases">
        <title>Genomic Encyclopedia of Type Strains, Phase IV (KMG-IV): sequencing the most valuable type-strain genomes for metagenomic binning, comparative biology and taxonomic classification.</title>
        <authorList>
            <person name="Goeker M."/>
        </authorList>
    </citation>
    <scope>NUCLEOTIDE SEQUENCE [LARGE SCALE GENOMIC DNA]</scope>
    <source>
        <strain evidence="2 3">DSM 18401</strain>
    </source>
</reference>
<dbReference type="InterPro" id="IPR036930">
    <property type="entry name" value="WGR_dom_sf"/>
</dbReference>
<dbReference type="EMBL" id="SLVX01000021">
    <property type="protein sequence ID" value="TCN37749.1"/>
    <property type="molecule type" value="Genomic_DNA"/>
</dbReference>
<dbReference type="GO" id="GO:0003677">
    <property type="term" value="F:DNA binding"/>
    <property type="evidence" value="ECO:0007669"/>
    <property type="project" value="UniProtKB-KW"/>
</dbReference>
<dbReference type="SMART" id="SM00773">
    <property type="entry name" value="WGR"/>
    <property type="match status" value="1"/>
</dbReference>
<evidence type="ECO:0000313" key="2">
    <source>
        <dbReference type="EMBL" id="TCN37749.1"/>
    </source>
</evidence>
<comment type="caution">
    <text evidence="2">The sequence shown here is derived from an EMBL/GenBank/DDBJ whole genome shotgun (WGS) entry which is preliminary data.</text>
</comment>
<gene>
    <name evidence="2" type="ORF">EV665_12116</name>
</gene>
<dbReference type="Gene3D" id="2.20.140.10">
    <property type="entry name" value="WGR domain"/>
    <property type="match status" value="1"/>
</dbReference>
<dbReference type="InterPro" id="IPR008893">
    <property type="entry name" value="WGR_domain"/>
</dbReference>
<evidence type="ECO:0000259" key="1">
    <source>
        <dbReference type="PROSITE" id="PS51977"/>
    </source>
</evidence>
<keyword evidence="3" id="KW-1185">Reference proteome</keyword>
<dbReference type="CDD" id="cd07996">
    <property type="entry name" value="WGR_MMR_like"/>
    <property type="match status" value="1"/>
</dbReference>
<dbReference type="SUPFAM" id="SSF142921">
    <property type="entry name" value="WGR domain-like"/>
    <property type="match status" value="1"/>
</dbReference>